<accession>A0A644W0F5</accession>
<dbReference type="AlphaFoldDB" id="A0A644W0F5"/>
<organism evidence="1">
    <name type="scientific">bioreactor metagenome</name>
    <dbReference type="NCBI Taxonomy" id="1076179"/>
    <lineage>
        <taxon>unclassified sequences</taxon>
        <taxon>metagenomes</taxon>
        <taxon>ecological metagenomes</taxon>
    </lineage>
</organism>
<sequence length="113" mass="11997">MKRATTPVIVSDQVKEVVAEGGSVIVECLETVSKKGTAVVGQWGFQVVAPDRKTRRLLVLKLTIQPEVTRTALGVMSKLMSWGLPTVALPTTEGQSIEVFKDGSCAPVGDGDT</sequence>
<comment type="caution">
    <text evidence="1">The sequence shown here is derived from an EMBL/GenBank/DDBJ whole genome shotgun (WGS) entry which is preliminary data.</text>
</comment>
<gene>
    <name evidence="1" type="ORF">SDC9_42367</name>
</gene>
<proteinExistence type="predicted"/>
<protein>
    <submittedName>
        <fullName evidence="1">Uncharacterized protein</fullName>
    </submittedName>
</protein>
<reference evidence="1" key="1">
    <citation type="submission" date="2019-08" db="EMBL/GenBank/DDBJ databases">
        <authorList>
            <person name="Kucharzyk K."/>
            <person name="Murdoch R.W."/>
            <person name="Higgins S."/>
            <person name="Loffler F."/>
        </authorList>
    </citation>
    <scope>NUCLEOTIDE SEQUENCE</scope>
</reference>
<dbReference type="EMBL" id="VSSQ01000499">
    <property type="protein sequence ID" value="MPL96192.1"/>
    <property type="molecule type" value="Genomic_DNA"/>
</dbReference>
<evidence type="ECO:0000313" key="1">
    <source>
        <dbReference type="EMBL" id="MPL96192.1"/>
    </source>
</evidence>
<name>A0A644W0F5_9ZZZZ</name>